<dbReference type="PROSITE" id="PS01186">
    <property type="entry name" value="EGF_2"/>
    <property type="match status" value="1"/>
</dbReference>
<organism evidence="7 8">
    <name type="scientific">Euroglyphus maynei</name>
    <name type="common">Mayne's house dust mite</name>
    <dbReference type="NCBI Taxonomy" id="6958"/>
    <lineage>
        <taxon>Eukaryota</taxon>
        <taxon>Metazoa</taxon>
        <taxon>Ecdysozoa</taxon>
        <taxon>Arthropoda</taxon>
        <taxon>Chelicerata</taxon>
        <taxon>Arachnida</taxon>
        <taxon>Acari</taxon>
        <taxon>Acariformes</taxon>
        <taxon>Sarcoptiformes</taxon>
        <taxon>Astigmata</taxon>
        <taxon>Psoroptidia</taxon>
        <taxon>Analgoidea</taxon>
        <taxon>Pyroglyphidae</taxon>
        <taxon>Pyroglyphinae</taxon>
        <taxon>Euroglyphus</taxon>
    </lineage>
</organism>
<keyword evidence="2" id="KW-0677">Repeat</keyword>
<evidence type="ECO:0000256" key="3">
    <source>
        <dbReference type="ARBA" id="ARBA00023157"/>
    </source>
</evidence>
<evidence type="ECO:0000256" key="1">
    <source>
        <dbReference type="ARBA" id="ARBA00022536"/>
    </source>
</evidence>
<gene>
    <name evidence="7" type="ORF">BLA29_006010</name>
</gene>
<name>A0A1Y3B9X5_EURMA</name>
<keyword evidence="8" id="KW-1185">Reference proteome</keyword>
<dbReference type="FunFam" id="2.10.25.10:FF:000001">
    <property type="entry name" value="Tenascin C"/>
    <property type="match status" value="1"/>
</dbReference>
<dbReference type="InterPro" id="IPR057629">
    <property type="entry name" value="Teneurin1-4_GBD"/>
</dbReference>
<dbReference type="SUPFAM" id="SSF57196">
    <property type="entry name" value="EGF/Laminin"/>
    <property type="match status" value="1"/>
</dbReference>
<dbReference type="OrthoDB" id="192253at2759"/>
<accession>A0A1Y3B9X5</accession>
<dbReference type="PANTHER" id="PTHR11219:SF69">
    <property type="entry name" value="TENEURIN-A"/>
    <property type="match status" value="1"/>
</dbReference>
<keyword evidence="1" id="KW-0245">EGF-like domain</keyword>
<evidence type="ECO:0000313" key="8">
    <source>
        <dbReference type="Proteomes" id="UP000194236"/>
    </source>
</evidence>
<sequence length="94" mass="10622">MATSQQRLKRANEHHHSLATMQHIIQKEFTKYLDIGIWFLTFYNDAPLHVDVSLDLTLANEESCPFNCRGHGVCIAGHCKCDPGYNGESCDLSK</sequence>
<keyword evidence="3" id="KW-1015">Disulfide bond</keyword>
<dbReference type="InterPro" id="IPR051216">
    <property type="entry name" value="Teneurin"/>
</dbReference>
<dbReference type="Proteomes" id="UP000194236">
    <property type="component" value="Unassembled WGS sequence"/>
</dbReference>
<proteinExistence type="predicted"/>
<evidence type="ECO:0000256" key="4">
    <source>
        <dbReference type="ARBA" id="ARBA00023180"/>
    </source>
</evidence>
<feature type="domain" description="EGF-like" evidence="5 6">
    <location>
        <begin position="79"/>
        <end position="90"/>
    </location>
</feature>
<dbReference type="EMBL" id="MUJZ01037807">
    <property type="protein sequence ID" value="OTF76366.1"/>
    <property type="molecule type" value="Genomic_DNA"/>
</dbReference>
<evidence type="ECO:0000256" key="2">
    <source>
        <dbReference type="ARBA" id="ARBA00022737"/>
    </source>
</evidence>
<keyword evidence="4" id="KW-0325">Glycoprotein</keyword>
<dbReference type="AlphaFoldDB" id="A0A1Y3B9X5"/>
<evidence type="ECO:0000313" key="7">
    <source>
        <dbReference type="EMBL" id="OTF76366.1"/>
    </source>
</evidence>
<evidence type="ECO:0000259" key="6">
    <source>
        <dbReference type="PROSITE" id="PS01186"/>
    </source>
</evidence>
<protein>
    <submittedName>
        <fullName evidence="7">Calcium-binding EGF-like domain containing protein</fullName>
    </submittedName>
</protein>
<evidence type="ECO:0000259" key="5">
    <source>
        <dbReference type="PROSITE" id="PS00022"/>
    </source>
</evidence>
<dbReference type="Pfam" id="PF23093">
    <property type="entry name" value="GBD_Tenm3"/>
    <property type="match status" value="1"/>
</dbReference>
<dbReference type="PANTHER" id="PTHR11219">
    <property type="entry name" value="TENEURIN AND N-ACETYLGLUCOSAMINE-1-PHOSPHODIESTER ALPHA-N-ACETYLGLUCOSAMINIDASE"/>
    <property type="match status" value="1"/>
</dbReference>
<dbReference type="Pfam" id="PF23106">
    <property type="entry name" value="EGF_Teneurin"/>
    <property type="match status" value="1"/>
</dbReference>
<dbReference type="InterPro" id="IPR000742">
    <property type="entry name" value="EGF"/>
</dbReference>
<comment type="caution">
    <text evidence="7">The sequence shown here is derived from an EMBL/GenBank/DDBJ whole genome shotgun (WGS) entry which is preliminary data.</text>
</comment>
<dbReference type="Gene3D" id="2.10.25.10">
    <property type="entry name" value="Laminin"/>
    <property type="match status" value="1"/>
</dbReference>
<dbReference type="PROSITE" id="PS00022">
    <property type="entry name" value="EGF_1"/>
    <property type="match status" value="1"/>
</dbReference>
<reference evidence="7 8" key="1">
    <citation type="submission" date="2017-03" db="EMBL/GenBank/DDBJ databases">
        <title>Genome Survey of Euroglyphus maynei.</title>
        <authorList>
            <person name="Arlian L.G."/>
            <person name="Morgan M.S."/>
            <person name="Rider S.D."/>
        </authorList>
    </citation>
    <scope>NUCLEOTIDE SEQUENCE [LARGE SCALE GENOMIC DNA]</scope>
    <source>
        <strain evidence="7">Arlian Lab</strain>
        <tissue evidence="7">Whole body</tissue>
    </source>
</reference>